<reference evidence="1" key="1">
    <citation type="submission" date="2023-01" db="EMBL/GenBank/DDBJ databases">
        <title>Whole-genome sequence of Pseudomonas putida NBRC 14671.</title>
        <authorList>
            <person name="Morohoshi T."/>
            <person name="Someya N."/>
        </authorList>
    </citation>
    <scope>NUCLEOTIDE SEQUENCE</scope>
    <source>
        <strain evidence="1">NBRC 14671</strain>
    </source>
</reference>
<protein>
    <submittedName>
        <fullName evidence="1">Uncharacterized protein</fullName>
    </submittedName>
</protein>
<comment type="caution">
    <text evidence="1">The sequence shown here is derived from an EMBL/GenBank/DDBJ whole genome shotgun (WGS) entry which is preliminary data.</text>
</comment>
<dbReference type="Proteomes" id="UP001161257">
    <property type="component" value="Unassembled WGS sequence"/>
</dbReference>
<name>A0AA37RFB4_PSEPU</name>
<gene>
    <name evidence="1" type="ORF">PPUN14671_23920</name>
</gene>
<dbReference type="AlphaFoldDB" id="A0AA37RFB4"/>
<organism evidence="1 2">
    <name type="scientific">Pseudomonas putida</name>
    <name type="common">Arthrobacter siderocapsulatus</name>
    <dbReference type="NCBI Taxonomy" id="303"/>
    <lineage>
        <taxon>Bacteria</taxon>
        <taxon>Pseudomonadati</taxon>
        <taxon>Pseudomonadota</taxon>
        <taxon>Gammaproteobacteria</taxon>
        <taxon>Pseudomonadales</taxon>
        <taxon>Pseudomonadaceae</taxon>
        <taxon>Pseudomonas</taxon>
    </lineage>
</organism>
<sequence>MPPDKSISAVVARRTGLRSSPCVNLDRSKLVTTAKKPEIEMACPAWPSVSERFVAIGVSKLTGKNSEATNAKAQSDIARIELQTCRFEC</sequence>
<dbReference type="EMBL" id="BSKJ01000004">
    <property type="protein sequence ID" value="GLO35559.1"/>
    <property type="molecule type" value="Genomic_DNA"/>
</dbReference>
<evidence type="ECO:0000313" key="1">
    <source>
        <dbReference type="EMBL" id="GLO35559.1"/>
    </source>
</evidence>
<accession>A0AA37RFB4</accession>
<proteinExistence type="predicted"/>
<evidence type="ECO:0000313" key="2">
    <source>
        <dbReference type="Proteomes" id="UP001161257"/>
    </source>
</evidence>